<protein>
    <submittedName>
        <fullName evidence="3">DUF1648 domain-containing protein</fullName>
    </submittedName>
</protein>
<keyword evidence="1" id="KW-1133">Transmembrane helix</keyword>
<organism evidence="3 4">
    <name type="scientific">Evansella alkalicola</name>
    <dbReference type="NCBI Taxonomy" id="745819"/>
    <lineage>
        <taxon>Bacteria</taxon>
        <taxon>Bacillati</taxon>
        <taxon>Bacillota</taxon>
        <taxon>Bacilli</taxon>
        <taxon>Bacillales</taxon>
        <taxon>Bacillaceae</taxon>
        <taxon>Evansella</taxon>
    </lineage>
</organism>
<keyword evidence="4" id="KW-1185">Reference proteome</keyword>
<comment type="caution">
    <text evidence="3">The sequence shown here is derived from an EMBL/GenBank/DDBJ whole genome shotgun (WGS) entry which is preliminary data.</text>
</comment>
<dbReference type="InterPro" id="IPR012867">
    <property type="entry name" value="DUF1648"/>
</dbReference>
<reference evidence="3 4" key="1">
    <citation type="submission" date="2021-06" db="EMBL/GenBank/DDBJ databases">
        <title>Bacillus sp. RD4P76, an endophyte from a halophyte.</title>
        <authorList>
            <person name="Sun J.-Q."/>
        </authorList>
    </citation>
    <scope>NUCLEOTIDE SEQUENCE [LARGE SCALE GENOMIC DNA]</scope>
    <source>
        <strain evidence="3 4">JCM 17098</strain>
    </source>
</reference>
<proteinExistence type="predicted"/>
<accession>A0ABS6JYY2</accession>
<evidence type="ECO:0000313" key="4">
    <source>
        <dbReference type="Proteomes" id="UP000790580"/>
    </source>
</evidence>
<feature type="transmembrane region" description="Helical" evidence="1">
    <location>
        <begin position="67"/>
        <end position="87"/>
    </location>
</feature>
<feature type="transmembrane region" description="Helical" evidence="1">
    <location>
        <begin position="24"/>
        <end position="47"/>
    </location>
</feature>
<feature type="transmembrane region" description="Helical" evidence="1">
    <location>
        <begin position="147"/>
        <end position="169"/>
    </location>
</feature>
<name>A0ABS6JYY2_9BACI</name>
<evidence type="ECO:0000256" key="1">
    <source>
        <dbReference type="SAM" id="Phobius"/>
    </source>
</evidence>
<feature type="domain" description="DUF1648" evidence="2">
    <location>
        <begin position="31"/>
        <end position="75"/>
    </location>
</feature>
<sequence length="173" mass="18973">MGIFNSNRPKIPLEELEKSAFERFLSIISILIFLGSVVFLVVIWSNLPDQVPAHFGATGEVNRHGSIWELVVLLAVGAVLYVLMHVLEKYPHLHNYPVEITELNAAEAYRISRTLIGTLKNVILILFSVLMVNSTVIALGWGDGIGILLLPLVLLGTGLPTIIALVRLVKLAS</sequence>
<evidence type="ECO:0000259" key="2">
    <source>
        <dbReference type="Pfam" id="PF07853"/>
    </source>
</evidence>
<feature type="transmembrane region" description="Helical" evidence="1">
    <location>
        <begin position="122"/>
        <end position="141"/>
    </location>
</feature>
<gene>
    <name evidence="3" type="ORF">KS407_19935</name>
</gene>
<dbReference type="EMBL" id="JAHQCR010000085">
    <property type="protein sequence ID" value="MBU9723693.1"/>
    <property type="molecule type" value="Genomic_DNA"/>
</dbReference>
<keyword evidence="1" id="KW-0472">Membrane</keyword>
<keyword evidence="1" id="KW-0812">Transmembrane</keyword>
<evidence type="ECO:0000313" key="3">
    <source>
        <dbReference type="EMBL" id="MBU9723693.1"/>
    </source>
</evidence>
<dbReference type="Proteomes" id="UP000790580">
    <property type="component" value="Unassembled WGS sequence"/>
</dbReference>
<dbReference type="Pfam" id="PF07853">
    <property type="entry name" value="DUF1648"/>
    <property type="match status" value="1"/>
</dbReference>
<dbReference type="RefSeq" id="WP_088076708.1">
    <property type="nucleotide sequence ID" value="NZ_JAHQCR010000085.1"/>
</dbReference>